<evidence type="ECO:0000313" key="2">
    <source>
        <dbReference type="EMBL" id="CEK67275.1"/>
    </source>
</evidence>
<sequence length="406" mass="46883">MAGRETDLRPSSRTAINVKMPTNYPESETQQTANHSAPITPSAHITVAFAKADGDAQKQNSVLESIESPIEAQKASELNHQIAALIIERTWISYRNKQMFRLLKHSVCAAEYSLSYEILRKVIPREAQLLNDKSQQVKIRFRFGGEEFPPMIFFKIFIHHAGQKVKYLSGRKMIRPATEAAEDSLRQMGNRTFYDQILKDILWQQNCSITDEIDVTTLKDYMQYLANLDESPAWQGGKENCWRKLTLDVLPRRTIFFDVVDFAYNKQITPRLKEEIHILMSRPVTQDIQIQHIQAISKMRTHVYTSALTPSKSKMSRVTSHSQTSSRRSKSARLKALKMRRLYSRENAEEQSSRIDDDYHYGTSEEEAGMYDDGEDELDKEANKLYEWTQELSFHDDAMQTSLVTI</sequence>
<dbReference type="PANTHER" id="PTHR33504">
    <property type="entry name" value="NADH DEHYDROGENASE (UBIQUINONE) 1 BETA SUBCOMPLEX, 4"/>
    <property type="match status" value="1"/>
</dbReference>
<dbReference type="PANTHER" id="PTHR33504:SF1">
    <property type="entry name" value="FAMILY WITH SEQUENCE SIMILARITY 90, MEMBER A1B"/>
    <property type="match status" value="1"/>
</dbReference>
<feature type="region of interest" description="Disordered" evidence="1">
    <location>
        <begin position="308"/>
        <end position="373"/>
    </location>
</feature>
<feature type="compositionally biased region" description="Low complexity" evidence="1">
    <location>
        <begin position="316"/>
        <end position="326"/>
    </location>
</feature>
<protein>
    <submittedName>
        <fullName evidence="2">Uncharacterized protein</fullName>
    </submittedName>
</protein>
<feature type="compositionally biased region" description="Basic and acidic residues" evidence="1">
    <location>
        <begin position="1"/>
        <end position="10"/>
    </location>
</feature>
<proteinExistence type="predicted"/>
<gene>
    <name evidence="2" type="primary">ORF62031</name>
</gene>
<reference evidence="2" key="1">
    <citation type="submission" date="2014-12" db="EMBL/GenBank/DDBJ databases">
        <title>Insight into the proteome of Arion vulgaris.</title>
        <authorList>
            <person name="Aradska J."/>
            <person name="Bulat T."/>
            <person name="Smidak R."/>
            <person name="Sarate P."/>
            <person name="Gangsoo J."/>
            <person name="Sialana F."/>
            <person name="Bilban M."/>
            <person name="Lubec G."/>
        </authorList>
    </citation>
    <scope>NUCLEOTIDE SEQUENCE</scope>
    <source>
        <tissue evidence="2">Skin</tissue>
    </source>
</reference>
<name>A0A0B6ZHP2_9EUPU</name>
<feature type="compositionally biased region" description="Polar residues" evidence="1">
    <location>
        <begin position="24"/>
        <end position="34"/>
    </location>
</feature>
<feature type="compositionally biased region" description="Acidic residues" evidence="1">
    <location>
        <begin position="364"/>
        <end position="373"/>
    </location>
</feature>
<dbReference type="EMBL" id="HACG01020410">
    <property type="protein sequence ID" value="CEK67275.1"/>
    <property type="molecule type" value="Transcribed_RNA"/>
</dbReference>
<feature type="region of interest" description="Disordered" evidence="1">
    <location>
        <begin position="1"/>
        <end position="34"/>
    </location>
</feature>
<accession>A0A0B6ZHP2</accession>
<dbReference type="AlphaFoldDB" id="A0A0B6ZHP2"/>
<feature type="compositionally biased region" description="Basic residues" evidence="1">
    <location>
        <begin position="327"/>
        <end position="342"/>
    </location>
</feature>
<feature type="compositionally biased region" description="Basic and acidic residues" evidence="1">
    <location>
        <begin position="343"/>
        <end position="360"/>
    </location>
</feature>
<organism evidence="2">
    <name type="scientific">Arion vulgaris</name>
    <dbReference type="NCBI Taxonomy" id="1028688"/>
    <lineage>
        <taxon>Eukaryota</taxon>
        <taxon>Metazoa</taxon>
        <taxon>Spiralia</taxon>
        <taxon>Lophotrochozoa</taxon>
        <taxon>Mollusca</taxon>
        <taxon>Gastropoda</taxon>
        <taxon>Heterobranchia</taxon>
        <taxon>Euthyneura</taxon>
        <taxon>Panpulmonata</taxon>
        <taxon>Eupulmonata</taxon>
        <taxon>Stylommatophora</taxon>
        <taxon>Helicina</taxon>
        <taxon>Arionoidea</taxon>
        <taxon>Arionidae</taxon>
        <taxon>Arion</taxon>
    </lineage>
</organism>
<evidence type="ECO:0000256" key="1">
    <source>
        <dbReference type="SAM" id="MobiDB-lite"/>
    </source>
</evidence>